<evidence type="ECO:0000256" key="3">
    <source>
        <dbReference type="ARBA" id="ARBA00022679"/>
    </source>
</evidence>
<dbReference type="Pfam" id="PF00348">
    <property type="entry name" value="polyprenyl_synt"/>
    <property type="match status" value="1"/>
</dbReference>
<reference evidence="8 9" key="1">
    <citation type="submission" date="2018-05" db="EMBL/GenBank/DDBJ databases">
        <title>Freshwater and sediment microbial communities from various areas in North America, analyzing microbe dynamics in response to fracking.</title>
        <authorList>
            <person name="Lamendella R."/>
        </authorList>
    </citation>
    <scope>NUCLEOTIDE SEQUENCE [LARGE SCALE GENOMIC DNA]</scope>
    <source>
        <strain evidence="8 9">125B1</strain>
    </source>
</reference>
<dbReference type="PROSITE" id="PS00723">
    <property type="entry name" value="POLYPRENYL_SYNTHASE_1"/>
    <property type="match status" value="1"/>
</dbReference>
<dbReference type="AlphaFoldDB" id="A0A317Q9L7"/>
<organism evidence="8 9">
    <name type="scientific">Pseudidiomarina maritima</name>
    <dbReference type="NCBI Taxonomy" id="519453"/>
    <lineage>
        <taxon>Bacteria</taxon>
        <taxon>Pseudomonadati</taxon>
        <taxon>Pseudomonadota</taxon>
        <taxon>Gammaproteobacteria</taxon>
        <taxon>Alteromonadales</taxon>
        <taxon>Idiomarinaceae</taxon>
        <taxon>Pseudidiomarina</taxon>
    </lineage>
</organism>
<evidence type="ECO:0000256" key="5">
    <source>
        <dbReference type="ARBA" id="ARBA00022842"/>
    </source>
</evidence>
<name>A0A317Q9L7_9GAMM</name>
<accession>A0A317Q9L7</accession>
<comment type="caution">
    <text evidence="8">The sequence shown here is derived from an EMBL/GenBank/DDBJ whole genome shotgun (WGS) entry which is preliminary data.</text>
</comment>
<evidence type="ECO:0000256" key="1">
    <source>
        <dbReference type="ARBA" id="ARBA00001946"/>
    </source>
</evidence>
<evidence type="ECO:0000256" key="2">
    <source>
        <dbReference type="ARBA" id="ARBA00006706"/>
    </source>
</evidence>
<dbReference type="SFLD" id="SFLDG01017">
    <property type="entry name" value="Polyprenyl_Transferase_Like"/>
    <property type="match status" value="1"/>
</dbReference>
<keyword evidence="3 7" id="KW-0808">Transferase</keyword>
<comment type="cofactor">
    <cofactor evidence="1">
        <name>Mg(2+)</name>
        <dbReference type="ChEBI" id="CHEBI:18420"/>
    </cofactor>
</comment>
<dbReference type="InterPro" id="IPR000092">
    <property type="entry name" value="Polyprenyl_synt"/>
</dbReference>
<dbReference type="GO" id="GO:0046872">
    <property type="term" value="F:metal ion binding"/>
    <property type="evidence" value="ECO:0007669"/>
    <property type="project" value="UniProtKB-KW"/>
</dbReference>
<comment type="similarity">
    <text evidence="2 7">Belongs to the FPP/GGPP synthase family.</text>
</comment>
<evidence type="ECO:0000256" key="6">
    <source>
        <dbReference type="ARBA" id="ARBA00023229"/>
    </source>
</evidence>
<evidence type="ECO:0000313" key="8">
    <source>
        <dbReference type="EMBL" id="PWW13303.1"/>
    </source>
</evidence>
<dbReference type="GO" id="GO:0004659">
    <property type="term" value="F:prenyltransferase activity"/>
    <property type="evidence" value="ECO:0007669"/>
    <property type="project" value="InterPro"/>
</dbReference>
<evidence type="ECO:0000256" key="7">
    <source>
        <dbReference type="RuleBase" id="RU004466"/>
    </source>
</evidence>
<dbReference type="InterPro" id="IPR008949">
    <property type="entry name" value="Isoprenoid_synthase_dom_sf"/>
</dbReference>
<dbReference type="NCBIfam" id="NF045485">
    <property type="entry name" value="FPPsyn"/>
    <property type="match status" value="1"/>
</dbReference>
<dbReference type="InterPro" id="IPR053378">
    <property type="entry name" value="Prenyl_diphosphate_synthase"/>
</dbReference>
<keyword evidence="6" id="KW-0414">Isoprene biosynthesis</keyword>
<dbReference type="RefSeq" id="WP_110075810.1">
    <property type="nucleotide sequence ID" value="NZ_QGTT01000006.1"/>
</dbReference>
<sequence length="295" mass="31567">MNLSQVLAQTRADINQQLEQLLQQRQAVAAPLNEAMHYALVLGGKRVRPFLTLQVGAICGAPTAMLQRASLAIECIHAYSLVHDDLPAMDDDALRRGHPTCHIAFDEATAILAGDALQTLAFELISEADAAVAPAQQLQMVQMLAQASGDLGMCGGQALDLSATGKALSETELAQVHIHKTGALIQAAVKLGVLCGSPAAQHYLADFDEFAYNLGLAFQVQDDILDVIGDTAALGKQQGSDVAADKATYVRLLGLEGAIERRDQLHQKALHALARIPYNTEVLEAFADHLLNRNH</sequence>
<keyword evidence="4" id="KW-0479">Metal-binding</keyword>
<keyword evidence="5" id="KW-0460">Magnesium</keyword>
<dbReference type="SUPFAM" id="SSF48576">
    <property type="entry name" value="Terpenoid synthases"/>
    <property type="match status" value="1"/>
</dbReference>
<keyword evidence="9" id="KW-1185">Reference proteome</keyword>
<dbReference type="SFLD" id="SFLDS00005">
    <property type="entry name" value="Isoprenoid_Synthase_Type_I"/>
    <property type="match status" value="1"/>
</dbReference>
<dbReference type="GO" id="GO:0005737">
    <property type="term" value="C:cytoplasm"/>
    <property type="evidence" value="ECO:0007669"/>
    <property type="project" value="UniProtKB-ARBA"/>
</dbReference>
<dbReference type="CDD" id="cd00685">
    <property type="entry name" value="Trans_IPPS_HT"/>
    <property type="match status" value="1"/>
</dbReference>
<gene>
    <name evidence="8" type="ORF">DET45_10616</name>
</gene>
<dbReference type="PANTHER" id="PTHR43281:SF1">
    <property type="entry name" value="FARNESYL DIPHOSPHATE SYNTHASE"/>
    <property type="match status" value="1"/>
</dbReference>
<dbReference type="PROSITE" id="PS00444">
    <property type="entry name" value="POLYPRENYL_SYNTHASE_2"/>
    <property type="match status" value="1"/>
</dbReference>
<dbReference type="GO" id="GO:0008654">
    <property type="term" value="P:phospholipid biosynthetic process"/>
    <property type="evidence" value="ECO:0007669"/>
    <property type="project" value="UniProtKB-ARBA"/>
</dbReference>
<dbReference type="EMBL" id="QGTT01000006">
    <property type="protein sequence ID" value="PWW13303.1"/>
    <property type="molecule type" value="Genomic_DNA"/>
</dbReference>
<dbReference type="NCBIfam" id="NF007877">
    <property type="entry name" value="PRK10581.1"/>
    <property type="match status" value="1"/>
</dbReference>
<dbReference type="OrthoDB" id="9805316at2"/>
<dbReference type="GO" id="GO:0016114">
    <property type="term" value="P:terpenoid biosynthetic process"/>
    <property type="evidence" value="ECO:0007669"/>
    <property type="project" value="UniProtKB-ARBA"/>
</dbReference>
<proteinExistence type="inferred from homology"/>
<evidence type="ECO:0000256" key="4">
    <source>
        <dbReference type="ARBA" id="ARBA00022723"/>
    </source>
</evidence>
<protein>
    <submittedName>
        <fullName evidence="8">Farnesyl-diphosphate synthase</fullName>
    </submittedName>
</protein>
<dbReference type="Gene3D" id="1.10.600.10">
    <property type="entry name" value="Farnesyl Diphosphate Synthase"/>
    <property type="match status" value="1"/>
</dbReference>
<dbReference type="InterPro" id="IPR033749">
    <property type="entry name" value="Polyprenyl_synt_CS"/>
</dbReference>
<evidence type="ECO:0000313" key="9">
    <source>
        <dbReference type="Proteomes" id="UP000246964"/>
    </source>
</evidence>
<dbReference type="Proteomes" id="UP000246964">
    <property type="component" value="Unassembled WGS sequence"/>
</dbReference>
<dbReference type="PANTHER" id="PTHR43281">
    <property type="entry name" value="FARNESYL DIPHOSPHATE SYNTHASE"/>
    <property type="match status" value="1"/>
</dbReference>
<dbReference type="FunFam" id="1.10.600.10:FF:000001">
    <property type="entry name" value="Geranylgeranyl diphosphate synthase"/>
    <property type="match status" value="1"/>
</dbReference>